<protein>
    <recommendedName>
        <fullName evidence="3">PARP catalytic domain-containing protein</fullName>
    </recommendedName>
</protein>
<evidence type="ECO:0008006" key="3">
    <source>
        <dbReference type="Google" id="ProtNLM"/>
    </source>
</evidence>
<proteinExistence type="predicted"/>
<accession>A0A5J6VJB5</accession>
<dbReference type="SUPFAM" id="SSF56399">
    <property type="entry name" value="ADP-ribosylation"/>
    <property type="match status" value="1"/>
</dbReference>
<dbReference type="Pfam" id="PF19067">
    <property type="entry name" value="DUF5763"/>
    <property type="match status" value="1"/>
</dbReference>
<name>A0A5J6VJB5_9VIRU</name>
<dbReference type="Pfam" id="PF19114">
    <property type="entry name" value="EsV_1_7_cys"/>
    <property type="match status" value="1"/>
</dbReference>
<dbReference type="Gene3D" id="3.90.228.10">
    <property type="match status" value="1"/>
</dbReference>
<dbReference type="InterPro" id="IPR043822">
    <property type="entry name" value="EsV_1_7_cys"/>
</dbReference>
<dbReference type="InterPro" id="IPR043914">
    <property type="entry name" value="DUF5763"/>
</dbReference>
<evidence type="ECO:0000313" key="2">
    <source>
        <dbReference type="EMBL" id="QFG73964.1"/>
    </source>
</evidence>
<reference evidence="2" key="1">
    <citation type="journal article" date="2019" name="Philos. Trans. R. Soc. Lond., B, Biol. Sci.">
        <title>Targeted metagenomic recovery of four divergent viruses reveals shared and distinctive characteristics of giant viruses of marine eukaryotes.</title>
        <authorList>
            <person name="Needham D.M."/>
            <person name="Poirier C."/>
            <person name="Hehenberger E."/>
            <person name="Jimenez V."/>
            <person name="Swalwell J.E."/>
            <person name="Santoro A.E."/>
            <person name="Worden A.Z."/>
        </authorList>
    </citation>
    <scope>NUCLEOTIDE SEQUENCE</scope>
    <source>
        <strain evidence="2">OPacV-662</strain>
    </source>
</reference>
<dbReference type="EMBL" id="MN448274">
    <property type="protein sequence ID" value="QFG73964.1"/>
    <property type="molecule type" value="Genomic_DNA"/>
</dbReference>
<organism evidence="2">
    <name type="scientific">Megaviridae environmental sample</name>
    <dbReference type="NCBI Taxonomy" id="1737588"/>
    <lineage>
        <taxon>Viruses</taxon>
        <taxon>Varidnaviria</taxon>
        <taxon>Bamfordvirae</taxon>
        <taxon>Nucleocytoviricota</taxon>
        <taxon>Megaviricetes</taxon>
        <taxon>Imitervirales</taxon>
        <taxon>Mimiviridae</taxon>
        <taxon>environmental samples</taxon>
    </lineage>
</organism>
<sequence length="459" mass="51479">MSCKGVTKKNTPCKNAGKYNGYCRIHQPIINMELLNSDNLTPEELERKRAFDQREVDLKSKESQIAAEINRIEQLKQKITTVDDLANQLDTMDLISSCVQQGLQAITSSTSVDTSSTSVDTSSTSTSSTSSTSTSSKCNLIAKWQDDDGMFKDYTAQASEIIVKFHQICKSNTATKGIAIEKIVIGVHEIHYDGTLAQPMYQVRTSTGKRREIHIIDSNTSHNHLADTYVEKTIPQCMLNVQANKIISMETKYLAMHEFTPEWGHVHNMLVKTGLQLTGLTKVMNDIAALQWWSRVSAVGRVRLEWHATWDTPVKTVTDNRLDIRYSNANNYFGEGIYTSDNPRYSHDKFLRKQPKQTKFEMLLVRVAAGNTYFTNKPAVKWSGRFAPVGYDTVTGVNVDGCNMTVAYSNDTVDVAYIVEYVMANNKCPCGKKPTYNEPGETVPICCRGCKTPTMVRIK</sequence>
<evidence type="ECO:0000256" key="1">
    <source>
        <dbReference type="SAM" id="MobiDB-lite"/>
    </source>
</evidence>
<feature type="region of interest" description="Disordered" evidence="1">
    <location>
        <begin position="110"/>
        <end position="134"/>
    </location>
</feature>